<evidence type="ECO:0000313" key="1">
    <source>
        <dbReference type="EMBL" id="KAJ7670381.1"/>
    </source>
</evidence>
<gene>
    <name evidence="1" type="ORF">B0H17DRAFT_865130</name>
</gene>
<accession>A0AAD7CYM2</accession>
<organism evidence="1 2">
    <name type="scientific">Mycena rosella</name>
    <name type="common">Pink bonnet</name>
    <name type="synonym">Agaricus rosellus</name>
    <dbReference type="NCBI Taxonomy" id="1033263"/>
    <lineage>
        <taxon>Eukaryota</taxon>
        <taxon>Fungi</taxon>
        <taxon>Dikarya</taxon>
        <taxon>Basidiomycota</taxon>
        <taxon>Agaricomycotina</taxon>
        <taxon>Agaricomycetes</taxon>
        <taxon>Agaricomycetidae</taxon>
        <taxon>Agaricales</taxon>
        <taxon>Marasmiineae</taxon>
        <taxon>Mycenaceae</taxon>
        <taxon>Mycena</taxon>
    </lineage>
</organism>
<keyword evidence="2" id="KW-1185">Reference proteome</keyword>
<reference evidence="1" key="1">
    <citation type="submission" date="2023-03" db="EMBL/GenBank/DDBJ databases">
        <title>Massive genome expansion in bonnet fungi (Mycena s.s.) driven by repeated elements and novel gene families across ecological guilds.</title>
        <authorList>
            <consortium name="Lawrence Berkeley National Laboratory"/>
            <person name="Harder C.B."/>
            <person name="Miyauchi S."/>
            <person name="Viragh M."/>
            <person name="Kuo A."/>
            <person name="Thoen E."/>
            <person name="Andreopoulos B."/>
            <person name="Lu D."/>
            <person name="Skrede I."/>
            <person name="Drula E."/>
            <person name="Henrissat B."/>
            <person name="Morin E."/>
            <person name="Kohler A."/>
            <person name="Barry K."/>
            <person name="LaButti K."/>
            <person name="Morin E."/>
            <person name="Salamov A."/>
            <person name="Lipzen A."/>
            <person name="Mereny Z."/>
            <person name="Hegedus B."/>
            <person name="Baldrian P."/>
            <person name="Stursova M."/>
            <person name="Weitz H."/>
            <person name="Taylor A."/>
            <person name="Grigoriev I.V."/>
            <person name="Nagy L.G."/>
            <person name="Martin F."/>
            <person name="Kauserud H."/>
        </authorList>
    </citation>
    <scope>NUCLEOTIDE SEQUENCE</scope>
    <source>
        <strain evidence="1">CBHHK067</strain>
    </source>
</reference>
<dbReference type="Proteomes" id="UP001221757">
    <property type="component" value="Unassembled WGS sequence"/>
</dbReference>
<sequence length="60" mass="6575">LLNSEPLVSHPDNPCVLLLAVLTPPEAPEYQIIVMPFLRNADSPPFETGGEIAEFCRQAL</sequence>
<comment type="caution">
    <text evidence="1">The sequence shown here is derived from an EMBL/GenBank/DDBJ whole genome shotgun (WGS) entry which is preliminary data.</text>
</comment>
<dbReference type="EMBL" id="JARKIE010000181">
    <property type="protein sequence ID" value="KAJ7670381.1"/>
    <property type="molecule type" value="Genomic_DNA"/>
</dbReference>
<feature type="non-terminal residue" evidence="1">
    <location>
        <position position="60"/>
    </location>
</feature>
<name>A0AAD7CYM2_MYCRO</name>
<protein>
    <submittedName>
        <fullName evidence="1">Uncharacterized protein</fullName>
    </submittedName>
</protein>
<proteinExistence type="predicted"/>
<dbReference type="AlphaFoldDB" id="A0AAD7CYM2"/>
<feature type="non-terminal residue" evidence="1">
    <location>
        <position position="1"/>
    </location>
</feature>
<evidence type="ECO:0000313" key="2">
    <source>
        <dbReference type="Proteomes" id="UP001221757"/>
    </source>
</evidence>